<dbReference type="EMBL" id="KB295062">
    <property type="protein sequence ID" value="ELU13740.1"/>
    <property type="molecule type" value="Genomic_DNA"/>
</dbReference>
<feature type="compositionally biased region" description="Pro residues" evidence="3">
    <location>
        <begin position="344"/>
        <end position="354"/>
    </location>
</feature>
<keyword evidence="7" id="KW-1185">Reference proteome</keyword>
<dbReference type="InterPro" id="IPR040325">
    <property type="entry name" value="RIMBP1/2/3"/>
</dbReference>
<evidence type="ECO:0000313" key="7">
    <source>
        <dbReference type="Proteomes" id="UP000014760"/>
    </source>
</evidence>
<dbReference type="SMART" id="SM00326">
    <property type="entry name" value="SH3"/>
    <property type="match status" value="2"/>
</dbReference>
<evidence type="ECO:0000313" key="5">
    <source>
        <dbReference type="EMBL" id="ELU13740.1"/>
    </source>
</evidence>
<evidence type="ECO:0000256" key="1">
    <source>
        <dbReference type="ARBA" id="ARBA00022443"/>
    </source>
</evidence>
<dbReference type="PROSITE" id="PS50002">
    <property type="entry name" value="SH3"/>
    <property type="match status" value="2"/>
</dbReference>
<dbReference type="OrthoDB" id="4158657at2759"/>
<dbReference type="PANTHER" id="PTHR14234:SF19">
    <property type="entry name" value="RIM-BINDING PROTEIN, ISOFORM F"/>
    <property type="match status" value="1"/>
</dbReference>
<dbReference type="Pfam" id="PF07653">
    <property type="entry name" value="SH3_2"/>
    <property type="match status" value="2"/>
</dbReference>
<evidence type="ECO:0000256" key="2">
    <source>
        <dbReference type="PROSITE-ProRule" id="PRU00192"/>
    </source>
</evidence>
<sequence>MEYDDHRVRIFIALFDYDPTIMSPNPDALDEELPFKEGQLIKIYGDKDPDGFYLGEACGHRGLVPCNMVSEVQVDDPDIAAQLLRESNRTSASSRATSDGVRSASRTPATSSRGPTPRTPRTGSSRVSPSDPHDPSPSLLKRLRGTSKRVVAVYDYDPVTLSPNVDAELELSFRAGQKLVVYGEMDDDGFYYGELDGQRGLVPSNFLEEIREPPAAAQPRRESPRHRASSGSHRSSGGSTSQQRSVSRGEGEARHNGKDGRGSSSNPRERVKSSSDSRGGPREGSAGSHRSEHRSSSSHADKERKPSRQSPHKTAVAPSTERPQDQPKNVTFATPQMDNSPTSPYQPPYHPPTTPRRQQEKEPPLRLSPVRSLSLDEDKRQTKRPQRGFFKSKNPFKKKR</sequence>
<dbReference type="InterPro" id="IPR036028">
    <property type="entry name" value="SH3-like_dom_sf"/>
</dbReference>
<dbReference type="EnsemblMetazoa" id="CapteT169221">
    <property type="protein sequence ID" value="CapteP169221"/>
    <property type="gene ID" value="CapteG169221"/>
</dbReference>
<evidence type="ECO:0000259" key="4">
    <source>
        <dbReference type="PROSITE" id="PS50002"/>
    </source>
</evidence>
<organism evidence="5">
    <name type="scientific">Capitella teleta</name>
    <name type="common">Polychaete worm</name>
    <dbReference type="NCBI Taxonomy" id="283909"/>
    <lineage>
        <taxon>Eukaryota</taxon>
        <taxon>Metazoa</taxon>
        <taxon>Spiralia</taxon>
        <taxon>Lophotrochozoa</taxon>
        <taxon>Annelida</taxon>
        <taxon>Polychaeta</taxon>
        <taxon>Sedentaria</taxon>
        <taxon>Scolecida</taxon>
        <taxon>Capitellidae</taxon>
        <taxon>Capitella</taxon>
    </lineage>
</organism>
<dbReference type="PRINTS" id="PR00452">
    <property type="entry name" value="SH3DOMAIN"/>
</dbReference>
<dbReference type="FunFam" id="2.30.30.40:FF:000016">
    <property type="entry name" value="RIMS-binding protein 2 isoform X2"/>
    <property type="match status" value="1"/>
</dbReference>
<feature type="region of interest" description="Disordered" evidence="3">
    <location>
        <begin position="85"/>
        <end position="143"/>
    </location>
</feature>
<feature type="compositionally biased region" description="Basic and acidic residues" evidence="3">
    <location>
        <begin position="247"/>
        <end position="281"/>
    </location>
</feature>
<feature type="domain" description="SH3" evidence="4">
    <location>
        <begin position="145"/>
        <end position="212"/>
    </location>
</feature>
<name>R7VDJ3_CAPTE</name>
<dbReference type="EMBL" id="AMQN01000752">
    <property type="status" value="NOT_ANNOTATED_CDS"/>
    <property type="molecule type" value="Genomic_DNA"/>
</dbReference>
<dbReference type="InterPro" id="IPR001452">
    <property type="entry name" value="SH3_domain"/>
</dbReference>
<dbReference type="CDD" id="cd12013">
    <property type="entry name" value="SH3_RIM-BP_3"/>
    <property type="match status" value="1"/>
</dbReference>
<dbReference type="STRING" id="283909.R7VDJ3"/>
<dbReference type="GO" id="GO:0007274">
    <property type="term" value="P:neuromuscular synaptic transmission"/>
    <property type="evidence" value="ECO:0007669"/>
    <property type="project" value="TreeGrafter"/>
</dbReference>
<dbReference type="FunFam" id="2.30.30.40:FF:000023">
    <property type="entry name" value="RIMS-binding protein 2 isoform F"/>
    <property type="match status" value="1"/>
</dbReference>
<protein>
    <recommendedName>
        <fullName evidence="4">SH3 domain-containing protein</fullName>
    </recommendedName>
</protein>
<dbReference type="InterPro" id="IPR035753">
    <property type="entry name" value="RIM-BP_SH3_2"/>
</dbReference>
<reference evidence="5 7" key="2">
    <citation type="journal article" date="2013" name="Nature">
        <title>Insights into bilaterian evolution from three spiralian genomes.</title>
        <authorList>
            <person name="Simakov O."/>
            <person name="Marletaz F."/>
            <person name="Cho S.J."/>
            <person name="Edsinger-Gonzales E."/>
            <person name="Havlak P."/>
            <person name="Hellsten U."/>
            <person name="Kuo D.H."/>
            <person name="Larsson T."/>
            <person name="Lv J."/>
            <person name="Arendt D."/>
            <person name="Savage R."/>
            <person name="Osoegawa K."/>
            <person name="de Jong P."/>
            <person name="Grimwood J."/>
            <person name="Chapman J.A."/>
            <person name="Shapiro H."/>
            <person name="Aerts A."/>
            <person name="Otillar R.P."/>
            <person name="Terry A.Y."/>
            <person name="Boore J.L."/>
            <person name="Grigoriev I.V."/>
            <person name="Lindberg D.R."/>
            <person name="Seaver E.C."/>
            <person name="Weisblat D.A."/>
            <person name="Putnam N.H."/>
            <person name="Rokhsar D.S."/>
        </authorList>
    </citation>
    <scope>NUCLEOTIDE SEQUENCE</scope>
    <source>
        <strain evidence="5 7">I ESC-2004</strain>
    </source>
</reference>
<feature type="compositionally biased region" description="Polar residues" evidence="3">
    <location>
        <begin position="326"/>
        <end position="339"/>
    </location>
</feature>
<feature type="region of interest" description="Disordered" evidence="3">
    <location>
        <begin position="211"/>
        <end position="400"/>
    </location>
</feature>
<dbReference type="CDD" id="cd12012">
    <property type="entry name" value="SH3_RIM-BP_2"/>
    <property type="match status" value="1"/>
</dbReference>
<evidence type="ECO:0000313" key="6">
    <source>
        <dbReference type="EnsemblMetazoa" id="CapteP169221"/>
    </source>
</evidence>
<reference evidence="7" key="1">
    <citation type="submission" date="2012-12" db="EMBL/GenBank/DDBJ databases">
        <authorList>
            <person name="Hellsten U."/>
            <person name="Grimwood J."/>
            <person name="Chapman J.A."/>
            <person name="Shapiro H."/>
            <person name="Aerts A."/>
            <person name="Otillar R.P."/>
            <person name="Terry A.Y."/>
            <person name="Boore J.L."/>
            <person name="Simakov O."/>
            <person name="Marletaz F."/>
            <person name="Cho S.-J."/>
            <person name="Edsinger-Gonzales E."/>
            <person name="Havlak P."/>
            <person name="Kuo D.-H."/>
            <person name="Larsson T."/>
            <person name="Lv J."/>
            <person name="Arendt D."/>
            <person name="Savage R."/>
            <person name="Osoegawa K."/>
            <person name="de Jong P."/>
            <person name="Lindberg D.R."/>
            <person name="Seaver E.C."/>
            <person name="Weisblat D.A."/>
            <person name="Putnam N.H."/>
            <person name="Grigoriev I.V."/>
            <person name="Rokhsar D.S."/>
        </authorList>
    </citation>
    <scope>NUCLEOTIDE SEQUENCE</scope>
    <source>
        <strain evidence="7">I ESC-2004</strain>
    </source>
</reference>
<feature type="domain" description="SH3" evidence="4">
    <location>
        <begin position="6"/>
        <end position="74"/>
    </location>
</feature>
<feature type="compositionally biased region" description="Low complexity" evidence="3">
    <location>
        <begin position="89"/>
        <end position="113"/>
    </location>
</feature>
<feature type="compositionally biased region" description="Basic and acidic residues" evidence="3">
    <location>
        <begin position="289"/>
        <end position="306"/>
    </location>
</feature>
<dbReference type="GO" id="GO:0045202">
    <property type="term" value="C:synapse"/>
    <property type="evidence" value="ECO:0007669"/>
    <property type="project" value="GOC"/>
</dbReference>
<gene>
    <name evidence="5" type="ORF">CAPTEDRAFT_169221</name>
</gene>
<dbReference type="SUPFAM" id="SSF50044">
    <property type="entry name" value="SH3-domain"/>
    <property type="match status" value="2"/>
</dbReference>
<reference evidence="6" key="3">
    <citation type="submission" date="2015-06" db="UniProtKB">
        <authorList>
            <consortium name="EnsemblMetazoa"/>
        </authorList>
    </citation>
    <scope>IDENTIFICATION</scope>
</reference>
<dbReference type="InterPro" id="IPR035755">
    <property type="entry name" value="RIM-BP_SH3_3"/>
</dbReference>
<dbReference type="PANTHER" id="PTHR14234">
    <property type="entry name" value="RIM BINDING PROTEIN-RELATED"/>
    <property type="match status" value="1"/>
</dbReference>
<dbReference type="AlphaFoldDB" id="R7VDJ3"/>
<evidence type="ECO:0000256" key="3">
    <source>
        <dbReference type="SAM" id="MobiDB-lite"/>
    </source>
</evidence>
<dbReference type="Gene3D" id="2.30.30.40">
    <property type="entry name" value="SH3 Domains"/>
    <property type="match status" value="2"/>
</dbReference>
<dbReference type="Proteomes" id="UP000014760">
    <property type="component" value="Unassembled WGS sequence"/>
</dbReference>
<accession>R7VDJ3</accession>
<keyword evidence="1 2" id="KW-0728">SH3 domain</keyword>
<dbReference type="HOGENOM" id="CLU_689364_0_0_1"/>
<feature type="compositionally biased region" description="Low complexity" evidence="3">
    <location>
        <begin position="229"/>
        <end position="246"/>
    </location>
</feature>
<proteinExistence type="predicted"/>